<sequence>MFPFNHFDFLDPHPCNPHILADEEVLLAASHPKKRAGRKKFNETRHPVYRGVRRRNSGKWVCEEH</sequence>
<keyword evidence="2" id="KW-1185">Reference proteome</keyword>
<evidence type="ECO:0000313" key="2">
    <source>
        <dbReference type="Proteomes" id="UP001497480"/>
    </source>
</evidence>
<gene>
    <name evidence="1" type="ORF">LLUT_LOCUS1788</name>
</gene>
<dbReference type="EMBL" id="CAXHTB010000001">
    <property type="protein sequence ID" value="CAL0300728.1"/>
    <property type="molecule type" value="Genomic_DNA"/>
</dbReference>
<dbReference type="AlphaFoldDB" id="A0AAV1VVE2"/>
<accession>A0AAV1VVE2</accession>
<evidence type="ECO:0000313" key="1">
    <source>
        <dbReference type="EMBL" id="CAL0300728.1"/>
    </source>
</evidence>
<proteinExistence type="predicted"/>
<dbReference type="InterPro" id="IPR045277">
    <property type="entry name" value="DRE1A-I"/>
</dbReference>
<name>A0AAV1VVE2_LUPLU</name>
<dbReference type="Proteomes" id="UP001497480">
    <property type="component" value="Unassembled WGS sequence"/>
</dbReference>
<reference evidence="1 2" key="1">
    <citation type="submission" date="2024-03" db="EMBL/GenBank/DDBJ databases">
        <authorList>
            <person name="Martinez-Hernandez J."/>
        </authorList>
    </citation>
    <scope>NUCLEOTIDE SEQUENCE [LARGE SCALE GENOMIC DNA]</scope>
</reference>
<dbReference type="PANTHER" id="PTHR31839">
    <property type="entry name" value="DEHYDRATION-RESPONSIVE ELEMENT-BINDING PROTEIN 1D"/>
    <property type="match status" value="1"/>
</dbReference>
<comment type="caution">
    <text evidence="1">The sequence shown here is derived from an EMBL/GenBank/DDBJ whole genome shotgun (WGS) entry which is preliminary data.</text>
</comment>
<protein>
    <recommendedName>
        <fullName evidence="3">NAC domain-containing protein</fullName>
    </recommendedName>
</protein>
<dbReference type="GO" id="GO:0003700">
    <property type="term" value="F:DNA-binding transcription factor activity"/>
    <property type="evidence" value="ECO:0007669"/>
    <property type="project" value="InterPro"/>
</dbReference>
<organism evidence="1 2">
    <name type="scientific">Lupinus luteus</name>
    <name type="common">European yellow lupine</name>
    <dbReference type="NCBI Taxonomy" id="3873"/>
    <lineage>
        <taxon>Eukaryota</taxon>
        <taxon>Viridiplantae</taxon>
        <taxon>Streptophyta</taxon>
        <taxon>Embryophyta</taxon>
        <taxon>Tracheophyta</taxon>
        <taxon>Spermatophyta</taxon>
        <taxon>Magnoliopsida</taxon>
        <taxon>eudicotyledons</taxon>
        <taxon>Gunneridae</taxon>
        <taxon>Pentapetalae</taxon>
        <taxon>rosids</taxon>
        <taxon>fabids</taxon>
        <taxon>Fabales</taxon>
        <taxon>Fabaceae</taxon>
        <taxon>Papilionoideae</taxon>
        <taxon>50 kb inversion clade</taxon>
        <taxon>genistoids sensu lato</taxon>
        <taxon>core genistoids</taxon>
        <taxon>Genisteae</taxon>
        <taxon>Lupinus</taxon>
    </lineage>
</organism>
<dbReference type="PANTHER" id="PTHR31839:SF2">
    <property type="entry name" value="DEHYDRATION-RESPONSIVE ELEMENT-BINDING PROTEIN 1D"/>
    <property type="match status" value="1"/>
</dbReference>
<evidence type="ECO:0008006" key="3">
    <source>
        <dbReference type="Google" id="ProtNLM"/>
    </source>
</evidence>